<reference evidence="2 3" key="1">
    <citation type="journal article" date="2020" name="Nature">
        <title>Six reference-quality genomes reveal evolution of bat adaptations.</title>
        <authorList>
            <person name="Jebb D."/>
            <person name="Huang Z."/>
            <person name="Pippel M."/>
            <person name="Hughes G.M."/>
            <person name="Lavrichenko K."/>
            <person name="Devanna P."/>
            <person name="Winkler S."/>
            <person name="Jermiin L.S."/>
            <person name="Skirmuntt E.C."/>
            <person name="Katzourakis A."/>
            <person name="Burkitt-Gray L."/>
            <person name="Ray D.A."/>
            <person name="Sullivan K.A.M."/>
            <person name="Roscito J.G."/>
            <person name="Kirilenko B.M."/>
            <person name="Davalos L.M."/>
            <person name="Corthals A.P."/>
            <person name="Power M.L."/>
            <person name="Jones G."/>
            <person name="Ransome R.D."/>
            <person name="Dechmann D.K.N."/>
            <person name="Locatelli A.G."/>
            <person name="Puechmaille S.J."/>
            <person name="Fedrigo O."/>
            <person name="Jarvis E.D."/>
            <person name="Hiller M."/>
            <person name="Vernes S.C."/>
            <person name="Myers E.W."/>
            <person name="Teeling E.C."/>
        </authorList>
    </citation>
    <scope>NUCLEOTIDE SEQUENCE [LARGE SCALE GENOMIC DNA]</scope>
    <source>
        <strain evidence="2">MRouAeg1</strain>
        <tissue evidence="2">Muscle</tissue>
    </source>
</reference>
<name>A0A7J8H8C8_ROUAE</name>
<gene>
    <name evidence="2" type="ORF">HJG63_020217</name>
</gene>
<keyword evidence="3" id="KW-1185">Reference proteome</keyword>
<accession>A0A7J8H8C8</accession>
<dbReference type="GO" id="GO:0016874">
    <property type="term" value="F:ligase activity"/>
    <property type="evidence" value="ECO:0007669"/>
    <property type="project" value="UniProtKB-KW"/>
</dbReference>
<evidence type="ECO:0000313" key="2">
    <source>
        <dbReference type="EMBL" id="KAF6468523.1"/>
    </source>
</evidence>
<protein>
    <submittedName>
        <fullName evidence="2">Ubiquitin protein ligase E3B</fullName>
    </submittedName>
</protein>
<dbReference type="AlphaFoldDB" id="A0A7J8H8C8"/>
<evidence type="ECO:0000256" key="1">
    <source>
        <dbReference type="SAM" id="MobiDB-lite"/>
    </source>
</evidence>
<dbReference type="Proteomes" id="UP000593571">
    <property type="component" value="Unassembled WGS sequence"/>
</dbReference>
<keyword evidence="2" id="KW-0436">Ligase</keyword>
<sequence>MVAVAAIPGAFALSQALCSAFCTVITIHAGTLGTRSAAFYSVDENPEVPRGGLACIRPHNLEVPELEVSYGWREAARTSGPSLYPQLITPVTAPSQRRQRETQAGQDEEASSGEDGMICPES</sequence>
<proteinExistence type="predicted"/>
<evidence type="ECO:0000313" key="3">
    <source>
        <dbReference type="Proteomes" id="UP000593571"/>
    </source>
</evidence>
<comment type="caution">
    <text evidence="2">The sequence shown here is derived from an EMBL/GenBank/DDBJ whole genome shotgun (WGS) entry which is preliminary data.</text>
</comment>
<dbReference type="EMBL" id="JACASE010000005">
    <property type="protein sequence ID" value="KAF6468523.1"/>
    <property type="molecule type" value="Genomic_DNA"/>
</dbReference>
<feature type="region of interest" description="Disordered" evidence="1">
    <location>
        <begin position="81"/>
        <end position="122"/>
    </location>
</feature>
<organism evidence="2 3">
    <name type="scientific">Rousettus aegyptiacus</name>
    <name type="common">Egyptian fruit bat</name>
    <name type="synonym">Pteropus aegyptiacus</name>
    <dbReference type="NCBI Taxonomy" id="9407"/>
    <lineage>
        <taxon>Eukaryota</taxon>
        <taxon>Metazoa</taxon>
        <taxon>Chordata</taxon>
        <taxon>Craniata</taxon>
        <taxon>Vertebrata</taxon>
        <taxon>Euteleostomi</taxon>
        <taxon>Mammalia</taxon>
        <taxon>Eutheria</taxon>
        <taxon>Laurasiatheria</taxon>
        <taxon>Chiroptera</taxon>
        <taxon>Yinpterochiroptera</taxon>
        <taxon>Pteropodoidea</taxon>
        <taxon>Pteropodidae</taxon>
        <taxon>Rousettinae</taxon>
        <taxon>Rousettus</taxon>
    </lineage>
</organism>